<reference evidence="2 3" key="1">
    <citation type="submission" date="2015-10" db="EMBL/GenBank/DDBJ databases">
        <title>Chryseobacterium aquaticum genome.</title>
        <authorList>
            <person name="Newman J.D."/>
            <person name="Ferguson M.B."/>
            <person name="Miller J.R."/>
        </authorList>
    </citation>
    <scope>NUCLEOTIDE SEQUENCE [LARGE SCALE GENOMIC DNA]</scope>
    <source>
        <strain evidence="2 3">KCTC 12483</strain>
    </source>
</reference>
<gene>
    <name evidence="2" type="ORF">AR438_03165</name>
</gene>
<name>A0A0Q3KS54_9FLAO</name>
<proteinExistence type="predicted"/>
<organism evidence="2 3">
    <name type="scientific">Chryseobacterium aquaticum</name>
    <dbReference type="NCBI Taxonomy" id="452084"/>
    <lineage>
        <taxon>Bacteria</taxon>
        <taxon>Pseudomonadati</taxon>
        <taxon>Bacteroidota</taxon>
        <taxon>Flavobacteriia</taxon>
        <taxon>Flavobacteriales</taxon>
        <taxon>Weeksellaceae</taxon>
        <taxon>Chryseobacterium group</taxon>
        <taxon>Chryseobacterium</taxon>
    </lineage>
</organism>
<dbReference type="Pfam" id="PF15640">
    <property type="entry name" value="Tox-MPTase4"/>
    <property type="match status" value="1"/>
</dbReference>
<sequence>MYLTGLKGRVMVYESDSIKLLIRKNCPKMAWFHENVHIDDLLKLGRKNYRKMVAEKPWELEWNVWEEIYKIKNKYREEELVSAYKYVKYFFKENKQPFLENQEMEKLILKYSD</sequence>
<keyword evidence="3" id="KW-1185">Reference proteome</keyword>
<dbReference type="EMBL" id="LLYZ01000002">
    <property type="protein sequence ID" value="KQK27220.1"/>
    <property type="molecule type" value="Genomic_DNA"/>
</dbReference>
<dbReference type="Proteomes" id="UP000051682">
    <property type="component" value="Unassembled WGS sequence"/>
</dbReference>
<protein>
    <recommendedName>
        <fullName evidence="1">Tox-MPTase4 domain-containing protein</fullName>
    </recommendedName>
</protein>
<accession>A0A0Q3KS54</accession>
<comment type="caution">
    <text evidence="2">The sequence shown here is derived from an EMBL/GenBank/DDBJ whole genome shotgun (WGS) entry which is preliminary data.</text>
</comment>
<evidence type="ECO:0000313" key="2">
    <source>
        <dbReference type="EMBL" id="KQK27220.1"/>
    </source>
</evidence>
<dbReference type="AlphaFoldDB" id="A0A0Q3KS54"/>
<feature type="domain" description="Tox-MPTase4" evidence="1">
    <location>
        <begin position="17"/>
        <end position="88"/>
    </location>
</feature>
<evidence type="ECO:0000259" key="1">
    <source>
        <dbReference type="Pfam" id="PF15640"/>
    </source>
</evidence>
<dbReference type="InterPro" id="IPR028912">
    <property type="entry name" value="Tox-MPTase4_dom"/>
</dbReference>
<evidence type="ECO:0000313" key="3">
    <source>
        <dbReference type="Proteomes" id="UP000051682"/>
    </source>
</evidence>